<protein>
    <submittedName>
        <fullName evidence="1">Uncharacterized protein</fullName>
    </submittedName>
</protein>
<reference evidence="1" key="1">
    <citation type="journal article" date="2021" name="Proc. Natl. Acad. Sci. U.S.A.">
        <title>A Catalog of Tens of Thousands of Viruses from Human Metagenomes Reveals Hidden Associations with Chronic Diseases.</title>
        <authorList>
            <person name="Tisza M.J."/>
            <person name="Buck C.B."/>
        </authorList>
    </citation>
    <scope>NUCLEOTIDE SEQUENCE</scope>
    <source>
        <strain evidence="1">Ctrcb4</strain>
    </source>
</reference>
<organism evidence="1">
    <name type="scientific">virus sp. ctrcb4</name>
    <dbReference type="NCBI Taxonomy" id="2825824"/>
    <lineage>
        <taxon>Viruses</taxon>
    </lineage>
</organism>
<proteinExistence type="predicted"/>
<name>A0A8S5RPL8_9VIRU</name>
<accession>A0A8S5RPL8</accession>
<sequence length="32" mass="3907">MLNQYFIKVDQPVLNIKRVGRRLGNIEYKEDR</sequence>
<dbReference type="EMBL" id="BK059132">
    <property type="protein sequence ID" value="DAE33123.1"/>
    <property type="molecule type" value="Genomic_DNA"/>
</dbReference>
<evidence type="ECO:0000313" key="1">
    <source>
        <dbReference type="EMBL" id="DAE33123.1"/>
    </source>
</evidence>